<dbReference type="PANTHER" id="PTHR35176:SF11">
    <property type="entry name" value="PYRIDOXAMINE 5'-PHOSPHATE OXIDASE FAMILY PROTEIN"/>
    <property type="match status" value="1"/>
</dbReference>
<dbReference type="AlphaFoldDB" id="A0A6J4QCA5"/>
<evidence type="ECO:0000256" key="1">
    <source>
        <dbReference type="ARBA" id="ARBA00023002"/>
    </source>
</evidence>
<dbReference type="EMBL" id="CADCVA010000352">
    <property type="protein sequence ID" value="CAA9440836.1"/>
    <property type="molecule type" value="Genomic_DNA"/>
</dbReference>
<feature type="region of interest" description="Disordered" evidence="2">
    <location>
        <begin position="60"/>
        <end position="79"/>
    </location>
</feature>
<dbReference type="InterPro" id="IPR012349">
    <property type="entry name" value="Split_barrel_FMN-bd"/>
</dbReference>
<dbReference type="GO" id="GO:0005829">
    <property type="term" value="C:cytosol"/>
    <property type="evidence" value="ECO:0007669"/>
    <property type="project" value="TreeGrafter"/>
</dbReference>
<gene>
    <name evidence="4" type="ORF">AVDCRST_MAG82-2873</name>
</gene>
<dbReference type="SUPFAM" id="SSF50475">
    <property type="entry name" value="FMN-binding split barrel"/>
    <property type="match status" value="1"/>
</dbReference>
<evidence type="ECO:0000256" key="2">
    <source>
        <dbReference type="SAM" id="MobiDB-lite"/>
    </source>
</evidence>
<dbReference type="Pfam" id="PF01243">
    <property type="entry name" value="PNPOx_N"/>
    <property type="match status" value="1"/>
</dbReference>
<dbReference type="GO" id="GO:0016627">
    <property type="term" value="F:oxidoreductase activity, acting on the CH-CH group of donors"/>
    <property type="evidence" value="ECO:0007669"/>
    <property type="project" value="TreeGrafter"/>
</dbReference>
<dbReference type="GO" id="GO:0070967">
    <property type="term" value="F:coenzyme F420 binding"/>
    <property type="evidence" value="ECO:0007669"/>
    <property type="project" value="TreeGrafter"/>
</dbReference>
<name>A0A6J4QCA5_9ACTN</name>
<feature type="domain" description="Pyridoxamine 5'-phosphate oxidase N-terminal" evidence="3">
    <location>
        <begin position="9"/>
        <end position="128"/>
    </location>
</feature>
<dbReference type="NCBIfam" id="TIGR03666">
    <property type="entry name" value="Rv2061_F420"/>
    <property type="match status" value="1"/>
</dbReference>
<dbReference type="InterPro" id="IPR019965">
    <property type="entry name" value="PPOX_F420-dep_Rv2061_put"/>
</dbReference>
<evidence type="ECO:0000313" key="4">
    <source>
        <dbReference type="EMBL" id="CAA9440836.1"/>
    </source>
</evidence>
<reference evidence="4" key="1">
    <citation type="submission" date="2020-02" db="EMBL/GenBank/DDBJ databases">
        <authorList>
            <person name="Meier V. D."/>
        </authorList>
    </citation>
    <scope>NUCLEOTIDE SEQUENCE</scope>
    <source>
        <strain evidence="4">AVDCRST_MAG82</strain>
    </source>
</reference>
<organism evidence="4">
    <name type="scientific">uncultured Rubrobacteraceae bacterium</name>
    <dbReference type="NCBI Taxonomy" id="349277"/>
    <lineage>
        <taxon>Bacteria</taxon>
        <taxon>Bacillati</taxon>
        <taxon>Actinomycetota</taxon>
        <taxon>Rubrobacteria</taxon>
        <taxon>Rubrobacterales</taxon>
        <taxon>Rubrobacteraceae</taxon>
        <taxon>environmental samples</taxon>
    </lineage>
</organism>
<dbReference type="InterPro" id="IPR011576">
    <property type="entry name" value="Pyridox_Oxase_N"/>
</dbReference>
<protein>
    <recommendedName>
        <fullName evidence="3">Pyridoxamine 5'-phosphate oxidase N-terminal domain-containing protein</fullName>
    </recommendedName>
</protein>
<sequence>MSEPGSFGLLEGHRYMRLTTFRRSGEAVPTTVWFALVEGRAYVFTSANSGKAKRIRNNPHVTLKPSNFRGRPRARSSVEAEARLMDKNEEEMPNRAIDQKYGWQYRLFNYVLGLPKNPPEHVFLELRPTGDPG</sequence>
<evidence type="ECO:0000259" key="3">
    <source>
        <dbReference type="Pfam" id="PF01243"/>
    </source>
</evidence>
<accession>A0A6J4QCA5</accession>
<dbReference type="PANTHER" id="PTHR35176">
    <property type="entry name" value="HEME OXYGENASE HI_0854-RELATED"/>
    <property type="match status" value="1"/>
</dbReference>
<dbReference type="InterPro" id="IPR052019">
    <property type="entry name" value="F420H2_bilvrd_red/Heme_oxyg"/>
</dbReference>
<keyword evidence="1" id="KW-0560">Oxidoreductase</keyword>
<proteinExistence type="predicted"/>
<dbReference type="Gene3D" id="2.30.110.10">
    <property type="entry name" value="Electron Transport, Fmn-binding Protein, Chain A"/>
    <property type="match status" value="1"/>
</dbReference>